<gene>
    <name evidence="2" type="ORF">P1J78_15760</name>
</gene>
<dbReference type="Proteomes" id="UP001220964">
    <property type="component" value="Unassembled WGS sequence"/>
</dbReference>
<keyword evidence="1" id="KW-1133">Transmembrane helix</keyword>
<evidence type="ECO:0000313" key="2">
    <source>
        <dbReference type="EMBL" id="MDF0602196.1"/>
    </source>
</evidence>
<feature type="transmembrane region" description="Helical" evidence="1">
    <location>
        <begin position="157"/>
        <end position="175"/>
    </location>
</feature>
<evidence type="ECO:0000313" key="3">
    <source>
        <dbReference type="Proteomes" id="UP001220964"/>
    </source>
</evidence>
<feature type="transmembrane region" description="Helical" evidence="1">
    <location>
        <begin position="16"/>
        <end position="42"/>
    </location>
</feature>
<protein>
    <submittedName>
        <fullName evidence="2">DUF998 domain-containing protein</fullName>
    </submittedName>
</protein>
<sequence length="211" mass="22433">MTDRRDLPRHTESPRLLVALSLMGVAGAVALIGGTIVAQQFVPNHDWIADTISDLAAGPWEIVMDVALYGFAGGIMATALAAAHAHLGRADWSFGVLSLALLAVLVTIIAARNEYGDGDSEGIEVHTYLVYALAVLFAAAPFLMARGVGRESPTARRILLALGAVWALSAPVFYLLPSDIDGLYERALGLIACAVLAVLWTVFLRRGRRGL</sequence>
<dbReference type="AlphaFoldDB" id="A0AAE3NTL7"/>
<comment type="caution">
    <text evidence="2">The sequence shown here is derived from an EMBL/GenBank/DDBJ whole genome shotgun (WGS) entry which is preliminary data.</text>
</comment>
<feature type="transmembrane region" description="Helical" evidence="1">
    <location>
        <begin position="125"/>
        <end position="145"/>
    </location>
</feature>
<accession>A0AAE3NTL7</accession>
<dbReference type="RefSeq" id="WP_275568328.1">
    <property type="nucleotide sequence ID" value="NZ_JARGYC010000044.1"/>
</dbReference>
<keyword evidence="1" id="KW-0472">Membrane</keyword>
<proteinExistence type="predicted"/>
<keyword evidence="3" id="KW-1185">Reference proteome</keyword>
<dbReference type="InterPro" id="IPR009339">
    <property type="entry name" value="DUF998"/>
</dbReference>
<name>A0AAE3NTL7_9RHOB</name>
<organism evidence="2 3">
    <name type="scientific">Psychromarinibacter sediminicola</name>
    <dbReference type="NCBI Taxonomy" id="3033385"/>
    <lineage>
        <taxon>Bacteria</taxon>
        <taxon>Pseudomonadati</taxon>
        <taxon>Pseudomonadota</taxon>
        <taxon>Alphaproteobacteria</taxon>
        <taxon>Rhodobacterales</taxon>
        <taxon>Paracoccaceae</taxon>
        <taxon>Psychromarinibacter</taxon>
    </lineage>
</organism>
<dbReference type="Pfam" id="PF06197">
    <property type="entry name" value="DUF998"/>
    <property type="match status" value="1"/>
</dbReference>
<keyword evidence="1" id="KW-0812">Transmembrane</keyword>
<feature type="transmembrane region" description="Helical" evidence="1">
    <location>
        <begin position="187"/>
        <end position="204"/>
    </location>
</feature>
<evidence type="ECO:0000256" key="1">
    <source>
        <dbReference type="SAM" id="Phobius"/>
    </source>
</evidence>
<dbReference type="EMBL" id="JARGYC010000044">
    <property type="protein sequence ID" value="MDF0602196.1"/>
    <property type="molecule type" value="Genomic_DNA"/>
</dbReference>
<feature type="transmembrane region" description="Helical" evidence="1">
    <location>
        <begin position="94"/>
        <end position="113"/>
    </location>
</feature>
<reference evidence="2" key="1">
    <citation type="submission" date="2023-03" db="EMBL/GenBank/DDBJ databases">
        <title>Multiphase analysis and comparison of six strains from genera Psychromarinibacter, Lutimaribacter, and Maritimibacter, including a novel species: Psychromarinibacter sediminicola sp. nov.</title>
        <authorList>
            <person name="Wang Y.-H."/>
            <person name="Ye M.-Q."/>
            <person name="Du Z.-J."/>
        </authorList>
    </citation>
    <scope>NUCLEOTIDE SEQUENCE</scope>
    <source>
        <strain evidence="2">C21-152</strain>
    </source>
</reference>
<feature type="transmembrane region" description="Helical" evidence="1">
    <location>
        <begin position="62"/>
        <end position="82"/>
    </location>
</feature>